<evidence type="ECO:0000313" key="4">
    <source>
        <dbReference type="EMBL" id="CAF3667901.1"/>
    </source>
</evidence>
<protein>
    <submittedName>
        <fullName evidence="2">Uncharacterized protein</fullName>
    </submittedName>
</protein>
<dbReference type="AlphaFoldDB" id="A0A813YBJ0"/>
<name>A0A813YBJ0_9BILA</name>
<organism evidence="2 6">
    <name type="scientific">Didymodactylos carnosus</name>
    <dbReference type="NCBI Taxonomy" id="1234261"/>
    <lineage>
        <taxon>Eukaryota</taxon>
        <taxon>Metazoa</taxon>
        <taxon>Spiralia</taxon>
        <taxon>Gnathifera</taxon>
        <taxon>Rotifera</taxon>
        <taxon>Eurotatoria</taxon>
        <taxon>Bdelloidea</taxon>
        <taxon>Philodinida</taxon>
        <taxon>Philodinidae</taxon>
        <taxon>Didymodactylos</taxon>
    </lineage>
</organism>
<gene>
    <name evidence="2" type="ORF">GPM918_LOCUS7653</name>
    <name evidence="3" type="ORF">OVA965_LOCUS18512</name>
    <name evidence="4" type="ORF">SRO942_LOCUS7653</name>
    <name evidence="5" type="ORF">TMI583_LOCUS18526</name>
</gene>
<dbReference type="Proteomes" id="UP000682733">
    <property type="component" value="Unassembled WGS sequence"/>
</dbReference>
<evidence type="ECO:0000256" key="1">
    <source>
        <dbReference type="SAM" id="MobiDB-lite"/>
    </source>
</evidence>
<comment type="caution">
    <text evidence="2">The sequence shown here is derived from an EMBL/GenBank/DDBJ whole genome shotgun (WGS) entry which is preliminary data.</text>
</comment>
<dbReference type="Proteomes" id="UP000681722">
    <property type="component" value="Unassembled WGS sequence"/>
</dbReference>
<evidence type="ECO:0000313" key="2">
    <source>
        <dbReference type="EMBL" id="CAF0881816.1"/>
    </source>
</evidence>
<accession>A0A813YBJ0</accession>
<reference evidence="2" key="1">
    <citation type="submission" date="2021-02" db="EMBL/GenBank/DDBJ databases">
        <authorList>
            <person name="Nowell W R."/>
        </authorList>
    </citation>
    <scope>NUCLEOTIDE SEQUENCE</scope>
</reference>
<evidence type="ECO:0000313" key="5">
    <source>
        <dbReference type="EMBL" id="CAF3846821.1"/>
    </source>
</evidence>
<dbReference type="Proteomes" id="UP000677228">
    <property type="component" value="Unassembled WGS sequence"/>
</dbReference>
<dbReference type="OrthoDB" id="10597556at2759"/>
<dbReference type="EMBL" id="CAJNOQ010001265">
    <property type="protein sequence ID" value="CAF0881816.1"/>
    <property type="molecule type" value="Genomic_DNA"/>
</dbReference>
<dbReference type="Proteomes" id="UP000663829">
    <property type="component" value="Unassembled WGS sequence"/>
</dbReference>
<proteinExistence type="predicted"/>
<dbReference type="EMBL" id="CAJOBA010009244">
    <property type="protein sequence ID" value="CAF3846821.1"/>
    <property type="molecule type" value="Genomic_DNA"/>
</dbReference>
<dbReference type="EMBL" id="CAJNOK010009226">
    <property type="protein sequence ID" value="CAF1084174.1"/>
    <property type="molecule type" value="Genomic_DNA"/>
</dbReference>
<feature type="region of interest" description="Disordered" evidence="1">
    <location>
        <begin position="1"/>
        <end position="21"/>
    </location>
</feature>
<evidence type="ECO:0000313" key="3">
    <source>
        <dbReference type="EMBL" id="CAF1084174.1"/>
    </source>
</evidence>
<dbReference type="EMBL" id="CAJOBC010001265">
    <property type="protein sequence ID" value="CAF3667901.1"/>
    <property type="molecule type" value="Genomic_DNA"/>
</dbReference>
<keyword evidence="6" id="KW-1185">Reference proteome</keyword>
<evidence type="ECO:0000313" key="6">
    <source>
        <dbReference type="Proteomes" id="UP000663829"/>
    </source>
</evidence>
<sequence length="112" mass="13051">MSKYIGHAPCGSPLPPRMDDQKHTLTIQTKFNIFMNERWTPAAANEDIEALLKKFDETYFVNMIFDGYTFDPRNYDENVQYIANLPTLEKREVDKWIEKINHAGGISRSTHI</sequence>